<feature type="transmembrane region" description="Helical" evidence="10">
    <location>
        <begin position="590"/>
        <end position="611"/>
    </location>
</feature>
<sequence>MAAVGLFVLWLGALVGDEDLQPSPNPDPGPMASPLSPEYSYDYEASGSLPYATPSDCAAANCKDEFLSDGECDRVCNNELCDWDHGDCDHDGGECYTHLTGADYRGNVSWSASGIPCQFWSSQWPNKHTYTMANYPDARLGGHNSCRNPDPTDGSTGPWCILDSYTKVWEYCDVGPPSTEPCPVAHPLIVHNVSELHFGEWREDGVREHEYKYYSLHLPASSAGVQLVLVPQTGDADMYLSFDEPLPTGHSYSYQQNTAGVEVFRMTRTTFGFCGKAGRDAACDFYISVTGYESSRYHIVAFNLQPNASNTCAEECDWKSLGDGECQLQCNTSSCFFDRGDCATTNSSHCKQDCDPSWIGDQYCDRACYNAKCAWDGGDCGDGGDSGGCADDCLPELLGNGECNEKCNVESCAWDADDCFHDHHGCYVRSDGADYRGTVSFSRSGKVCQKWSAQYPQPHERTHAKYPTAGLGGHNFCRNPDGEAGPWCYVAGDVRFELCDVGAPSETCPPPPPPPPPRSSPRPPPPAVCPKPCKKLAHNGKCDQLCNLAACVWDHGECDALSQLAREANLSMAAVREFQSIARGEQSSSLFGGMVLGVGLTIAALCALFMFRRHRRRVAAHKQSKGLYMPYGDVDGVIDPDQVADMRGAL</sequence>
<dbReference type="CDD" id="cd00108">
    <property type="entry name" value="KR"/>
    <property type="match status" value="2"/>
</dbReference>
<evidence type="ECO:0000256" key="4">
    <source>
        <dbReference type="ARBA" id="ARBA00022989"/>
    </source>
</evidence>
<keyword evidence="14" id="KW-1185">Reference proteome</keyword>
<dbReference type="Gene3D" id="4.10.470.20">
    <property type="match status" value="2"/>
</dbReference>
<evidence type="ECO:0000256" key="8">
    <source>
        <dbReference type="ARBA" id="ARBA00046288"/>
    </source>
</evidence>
<feature type="compositionally biased region" description="Pro residues" evidence="9">
    <location>
        <begin position="507"/>
        <end position="528"/>
    </location>
</feature>
<feature type="domain" description="Kringle" evidence="12">
    <location>
        <begin position="101"/>
        <end position="182"/>
    </location>
</feature>
<evidence type="ECO:0000256" key="5">
    <source>
        <dbReference type="ARBA" id="ARBA00023136"/>
    </source>
</evidence>
<dbReference type="Pfam" id="PF00051">
    <property type="entry name" value="Kringle"/>
    <property type="match status" value="2"/>
</dbReference>
<dbReference type="InterPro" id="IPR000001">
    <property type="entry name" value="Kringle"/>
</dbReference>
<dbReference type="PRINTS" id="PR00018">
    <property type="entry name" value="KRINGLE"/>
</dbReference>
<evidence type="ECO:0000313" key="13">
    <source>
        <dbReference type="EMBL" id="KAL1525307.1"/>
    </source>
</evidence>
<dbReference type="SUPFAM" id="SSF90193">
    <property type="entry name" value="Notch domain"/>
    <property type="match status" value="1"/>
</dbReference>
<dbReference type="GO" id="GO:0004175">
    <property type="term" value="F:endopeptidase activity"/>
    <property type="evidence" value="ECO:0007669"/>
    <property type="project" value="TreeGrafter"/>
</dbReference>
<dbReference type="Gene3D" id="2.40.20.10">
    <property type="entry name" value="Plasminogen Kringle 4"/>
    <property type="match status" value="2"/>
</dbReference>
<dbReference type="InterPro" id="IPR018056">
    <property type="entry name" value="Kringle_CS"/>
</dbReference>
<name>A0AB34JW68_PRYPA</name>
<reference evidence="13 14" key="1">
    <citation type="journal article" date="2024" name="Science">
        <title>Giant polyketide synthase enzymes in the biosynthesis of giant marine polyether toxins.</title>
        <authorList>
            <person name="Fallon T.R."/>
            <person name="Shende V.V."/>
            <person name="Wierzbicki I.H."/>
            <person name="Pendleton A.L."/>
            <person name="Watervoot N.F."/>
            <person name="Auber R.P."/>
            <person name="Gonzalez D.J."/>
            <person name="Wisecaver J.H."/>
            <person name="Moore B.S."/>
        </authorList>
    </citation>
    <scope>NUCLEOTIDE SEQUENCE [LARGE SCALE GENOMIC DNA]</scope>
    <source>
        <strain evidence="13 14">12B1</strain>
    </source>
</reference>
<dbReference type="Gene3D" id="2.60.120.380">
    <property type="match status" value="1"/>
</dbReference>
<keyword evidence="7" id="KW-0325">Glycoprotein</keyword>
<dbReference type="Gene3D" id="3.30.300.320">
    <property type="match status" value="1"/>
</dbReference>
<evidence type="ECO:0000259" key="12">
    <source>
        <dbReference type="PROSITE" id="PS50070"/>
    </source>
</evidence>
<feature type="region of interest" description="Disordered" evidence="9">
    <location>
        <begin position="506"/>
        <end position="528"/>
    </location>
</feature>
<keyword evidence="5 10" id="KW-0472">Membrane</keyword>
<evidence type="ECO:0000256" key="10">
    <source>
        <dbReference type="SAM" id="Phobius"/>
    </source>
</evidence>
<comment type="caution">
    <text evidence="13">The sequence shown here is derived from an EMBL/GenBank/DDBJ whole genome shotgun (WGS) entry which is preliminary data.</text>
</comment>
<dbReference type="GO" id="GO:0005615">
    <property type="term" value="C:extracellular space"/>
    <property type="evidence" value="ECO:0007669"/>
    <property type="project" value="TreeGrafter"/>
</dbReference>
<dbReference type="Pfam" id="PF00066">
    <property type="entry name" value="Notch"/>
    <property type="match status" value="4"/>
</dbReference>
<keyword evidence="11" id="KW-0732">Signal</keyword>
<evidence type="ECO:0000256" key="7">
    <source>
        <dbReference type="ARBA" id="ARBA00023180"/>
    </source>
</evidence>
<organism evidence="13 14">
    <name type="scientific">Prymnesium parvum</name>
    <name type="common">Toxic golden alga</name>
    <dbReference type="NCBI Taxonomy" id="97485"/>
    <lineage>
        <taxon>Eukaryota</taxon>
        <taxon>Haptista</taxon>
        <taxon>Haptophyta</taxon>
        <taxon>Prymnesiophyceae</taxon>
        <taxon>Prymnesiales</taxon>
        <taxon>Prymnesiaceae</taxon>
        <taxon>Prymnesium</taxon>
    </lineage>
</organism>
<evidence type="ECO:0000256" key="2">
    <source>
        <dbReference type="ARBA" id="ARBA00022692"/>
    </source>
</evidence>
<evidence type="ECO:0000256" key="9">
    <source>
        <dbReference type="SAM" id="MobiDB-lite"/>
    </source>
</evidence>
<feature type="chain" id="PRO_5044220127" description="Kringle domain-containing protein" evidence="11">
    <location>
        <begin position="17"/>
        <end position="650"/>
    </location>
</feature>
<evidence type="ECO:0000256" key="6">
    <source>
        <dbReference type="ARBA" id="ARBA00023157"/>
    </source>
</evidence>
<dbReference type="PROSITE" id="PS00021">
    <property type="entry name" value="KRINGLE_1"/>
    <property type="match status" value="1"/>
</dbReference>
<evidence type="ECO:0000256" key="11">
    <source>
        <dbReference type="SAM" id="SignalP"/>
    </source>
</evidence>
<dbReference type="InterPro" id="IPR035993">
    <property type="entry name" value="Notch-like_dom_sf"/>
</dbReference>
<dbReference type="PRINTS" id="PR01452">
    <property type="entry name" value="LNOTCHREPEAT"/>
</dbReference>
<dbReference type="PROSITE" id="PS50070">
    <property type="entry name" value="KRINGLE_2"/>
    <property type="match status" value="2"/>
</dbReference>
<comment type="subcellular location">
    <subcellularLocation>
        <location evidence="8">Endomembrane system</location>
        <topology evidence="8">Single-pass type I membrane protein</topology>
    </subcellularLocation>
</comment>
<keyword evidence="6" id="KW-1015">Disulfide bond</keyword>
<keyword evidence="1" id="KW-0420">Kringle</keyword>
<dbReference type="GO" id="GO:0005102">
    <property type="term" value="F:signaling receptor binding"/>
    <property type="evidence" value="ECO:0007669"/>
    <property type="project" value="TreeGrafter"/>
</dbReference>
<dbReference type="InterPro" id="IPR038178">
    <property type="entry name" value="Kringle_sf"/>
</dbReference>
<evidence type="ECO:0000313" key="14">
    <source>
        <dbReference type="Proteomes" id="UP001515480"/>
    </source>
</evidence>
<dbReference type="SMART" id="SM00130">
    <property type="entry name" value="KR"/>
    <property type="match status" value="2"/>
</dbReference>
<keyword evidence="4 10" id="KW-1133">Transmembrane helix</keyword>
<protein>
    <recommendedName>
        <fullName evidence="12">Kringle domain-containing protein</fullName>
    </recommendedName>
</protein>
<feature type="signal peptide" evidence="11">
    <location>
        <begin position="1"/>
        <end position="16"/>
    </location>
</feature>
<evidence type="ECO:0000256" key="3">
    <source>
        <dbReference type="ARBA" id="ARBA00022737"/>
    </source>
</evidence>
<dbReference type="GO" id="GO:0012505">
    <property type="term" value="C:endomembrane system"/>
    <property type="evidence" value="ECO:0007669"/>
    <property type="project" value="UniProtKB-SubCell"/>
</dbReference>
<evidence type="ECO:0000256" key="1">
    <source>
        <dbReference type="ARBA" id="ARBA00022572"/>
    </source>
</evidence>
<gene>
    <name evidence="13" type="ORF">AB1Y20_020168</name>
</gene>
<dbReference type="SUPFAM" id="SSF57440">
    <property type="entry name" value="Kringle-like"/>
    <property type="match status" value="2"/>
</dbReference>
<dbReference type="InterPro" id="IPR050759">
    <property type="entry name" value="Serine_protease_kringle"/>
</dbReference>
<dbReference type="InterPro" id="IPR000800">
    <property type="entry name" value="Notch_dom"/>
</dbReference>
<dbReference type="Proteomes" id="UP001515480">
    <property type="component" value="Unassembled WGS sequence"/>
</dbReference>
<dbReference type="EMBL" id="JBGBPQ010000004">
    <property type="protein sequence ID" value="KAL1525307.1"/>
    <property type="molecule type" value="Genomic_DNA"/>
</dbReference>
<dbReference type="PANTHER" id="PTHR24261">
    <property type="entry name" value="PLASMINOGEN-RELATED"/>
    <property type="match status" value="1"/>
</dbReference>
<dbReference type="AlphaFoldDB" id="A0AB34JW68"/>
<proteinExistence type="predicted"/>
<dbReference type="InterPro" id="IPR013806">
    <property type="entry name" value="Kringle-like"/>
</dbReference>
<keyword evidence="2 10" id="KW-0812">Transmembrane</keyword>
<accession>A0AB34JW68</accession>
<keyword evidence="3" id="KW-0677">Repeat</keyword>
<dbReference type="PANTHER" id="PTHR24261:SF7">
    <property type="entry name" value="KRINGLE DOMAIN-CONTAINING PROTEIN"/>
    <property type="match status" value="1"/>
</dbReference>
<dbReference type="SMART" id="SM00004">
    <property type="entry name" value="NL"/>
    <property type="match status" value="4"/>
</dbReference>
<feature type="domain" description="Kringle" evidence="12">
    <location>
        <begin position="428"/>
        <end position="508"/>
    </location>
</feature>